<dbReference type="Proteomes" id="UP000525686">
    <property type="component" value="Unassembled WGS sequence"/>
</dbReference>
<name>A0A7W3WIC3_9ACTN</name>
<protein>
    <submittedName>
        <fullName evidence="2">Uncharacterized protein</fullName>
    </submittedName>
</protein>
<evidence type="ECO:0000256" key="1">
    <source>
        <dbReference type="SAM" id="MobiDB-lite"/>
    </source>
</evidence>
<proteinExistence type="predicted"/>
<dbReference type="Pfam" id="PF21848">
    <property type="entry name" value="DUF6907"/>
    <property type="match status" value="1"/>
</dbReference>
<gene>
    <name evidence="2" type="ORF">H3146_05915</name>
</gene>
<dbReference type="EMBL" id="JABJWZ010000031">
    <property type="protein sequence ID" value="MBB1252903.1"/>
    <property type="molecule type" value="Genomic_DNA"/>
</dbReference>
<reference evidence="3" key="1">
    <citation type="submission" date="2020-05" db="EMBL/GenBank/DDBJ databases">
        <title>Classification of alakaliphilic streptomycetes isolated from an alkaline soil next to Lonar Crater, India and a proposal for the recognition of Streptomyces alkaliterrae sp. nov.</title>
        <authorList>
            <person name="Golinska P."/>
        </authorList>
    </citation>
    <scope>NUCLEOTIDE SEQUENCE [LARGE SCALE GENOMIC DNA]</scope>
    <source>
        <strain evidence="3">OF3</strain>
    </source>
</reference>
<comment type="caution">
    <text evidence="2">The sequence shown here is derived from an EMBL/GenBank/DDBJ whole genome shotgun (WGS) entry which is preliminary data.</text>
</comment>
<accession>A0A7W3WIC3</accession>
<dbReference type="AlphaFoldDB" id="A0A7W3WIC3"/>
<evidence type="ECO:0000313" key="3">
    <source>
        <dbReference type="Proteomes" id="UP000525686"/>
    </source>
</evidence>
<dbReference type="RefSeq" id="WP_181353695.1">
    <property type="nucleotide sequence ID" value="NZ_JABJWZ010000031.1"/>
</dbReference>
<organism evidence="2 3">
    <name type="scientific">Streptomyces alkaliterrae</name>
    <dbReference type="NCBI Taxonomy" id="2213162"/>
    <lineage>
        <taxon>Bacteria</taxon>
        <taxon>Bacillati</taxon>
        <taxon>Actinomycetota</taxon>
        <taxon>Actinomycetes</taxon>
        <taxon>Kitasatosporales</taxon>
        <taxon>Streptomycetaceae</taxon>
        <taxon>Streptomyces</taxon>
    </lineage>
</organism>
<sequence>MNPAHTRSAIPTLPGACPPWCRDRGNATRHTTHWGTQQRVANPRPLSADGRTVMRAELHRNDGATVIYVQGESDIDLTAAEADKFIADVDAWLVTLRAMRAQMN</sequence>
<evidence type="ECO:0000313" key="2">
    <source>
        <dbReference type="EMBL" id="MBB1252903.1"/>
    </source>
</evidence>
<feature type="region of interest" description="Disordered" evidence="1">
    <location>
        <begin position="26"/>
        <end position="45"/>
    </location>
</feature>
<dbReference type="InterPro" id="IPR054202">
    <property type="entry name" value="DUF6907"/>
</dbReference>